<dbReference type="EMBL" id="WXWW01000112">
    <property type="protein sequence ID" value="NAW65026.1"/>
    <property type="molecule type" value="Genomic_DNA"/>
</dbReference>
<dbReference type="AlphaFoldDB" id="A0A7X5AT62"/>
<dbReference type="Pfam" id="PF02525">
    <property type="entry name" value="Flavodoxin_2"/>
    <property type="match status" value="1"/>
</dbReference>
<dbReference type="InterPro" id="IPR029039">
    <property type="entry name" value="Flavoprotein-like_sf"/>
</dbReference>
<gene>
    <name evidence="4" type="ORF">CAG72_07330</name>
</gene>
<dbReference type="GO" id="GO:0005829">
    <property type="term" value="C:cytosol"/>
    <property type="evidence" value="ECO:0007669"/>
    <property type="project" value="TreeGrafter"/>
</dbReference>
<feature type="domain" description="Flavodoxin-like fold" evidence="3">
    <location>
        <begin position="3"/>
        <end position="178"/>
    </location>
</feature>
<comment type="caution">
    <text evidence="4">The sequence shown here is derived from an EMBL/GenBank/DDBJ whole genome shotgun (WGS) entry which is preliminary data.</text>
</comment>
<dbReference type="SUPFAM" id="SSF52218">
    <property type="entry name" value="Flavoproteins"/>
    <property type="match status" value="1"/>
</dbReference>
<protein>
    <submittedName>
        <fullName evidence="4">Flavodoxin family protein</fullName>
    </submittedName>
</protein>
<comment type="similarity">
    <text evidence="1">Belongs to the NAD(P)H dehydrogenase (quinone) family.</text>
</comment>
<evidence type="ECO:0000259" key="3">
    <source>
        <dbReference type="Pfam" id="PF02525"/>
    </source>
</evidence>
<sequence>MSKNILLLNANPKAESFAKCLADAYDIEAREHSSLRRLNLSEMHFNPSLDSGYDAVQPLEPCLQHFQESLRWAEHIVIVSPVWWGGLPAKFKGLIDRTFLPGFAFQFEGDSPEPVQLLTGKTARIILTMDAPAELLAEQAEPVLAQLDQFTLQFSGVSAADTSLFGSVILSSEAERAEWVATAKRLGSQGM</sequence>
<reference evidence="4 5" key="1">
    <citation type="submission" date="2017-05" db="EMBL/GenBank/DDBJ databases">
        <title>High clonality and local adaptation shapes Vibrionaceae linages within an endangered oasis.</title>
        <authorList>
            <person name="Vazquez-Rosas-Landa M."/>
        </authorList>
    </citation>
    <scope>NUCLEOTIDE SEQUENCE [LARGE SCALE GENOMIC DNA]</scope>
    <source>
        <strain evidence="4 5">P46_P4S1P180</strain>
    </source>
</reference>
<proteinExistence type="inferred from homology"/>
<keyword evidence="2" id="KW-0560">Oxidoreductase</keyword>
<evidence type="ECO:0000313" key="4">
    <source>
        <dbReference type="EMBL" id="NAW65026.1"/>
    </source>
</evidence>
<dbReference type="InterPro" id="IPR003680">
    <property type="entry name" value="Flavodoxin_fold"/>
</dbReference>
<accession>A0A7X5AT62</accession>
<organism evidence="4 5">
    <name type="scientific">Photobacterium halotolerans</name>
    <dbReference type="NCBI Taxonomy" id="265726"/>
    <lineage>
        <taxon>Bacteria</taxon>
        <taxon>Pseudomonadati</taxon>
        <taxon>Pseudomonadota</taxon>
        <taxon>Gammaproteobacteria</taxon>
        <taxon>Vibrionales</taxon>
        <taxon>Vibrionaceae</taxon>
        <taxon>Photobacterium</taxon>
    </lineage>
</organism>
<dbReference type="PANTHER" id="PTHR10204">
    <property type="entry name" value="NAD P H OXIDOREDUCTASE-RELATED"/>
    <property type="match status" value="1"/>
</dbReference>
<evidence type="ECO:0000256" key="1">
    <source>
        <dbReference type="ARBA" id="ARBA00006252"/>
    </source>
</evidence>
<evidence type="ECO:0000256" key="2">
    <source>
        <dbReference type="ARBA" id="ARBA00023002"/>
    </source>
</evidence>
<dbReference type="InterPro" id="IPR051545">
    <property type="entry name" value="NAD(P)H_dehydrogenase_qn"/>
</dbReference>
<dbReference type="RefSeq" id="WP_161443891.1">
    <property type="nucleotide sequence ID" value="NZ_WXWW01000112.1"/>
</dbReference>
<evidence type="ECO:0000313" key="5">
    <source>
        <dbReference type="Proteomes" id="UP000465712"/>
    </source>
</evidence>
<dbReference type="GO" id="GO:0003955">
    <property type="term" value="F:NAD(P)H dehydrogenase (quinone) activity"/>
    <property type="evidence" value="ECO:0007669"/>
    <property type="project" value="TreeGrafter"/>
</dbReference>
<dbReference type="Proteomes" id="UP000465712">
    <property type="component" value="Unassembled WGS sequence"/>
</dbReference>
<dbReference type="Gene3D" id="3.40.50.360">
    <property type="match status" value="1"/>
</dbReference>
<dbReference type="PANTHER" id="PTHR10204:SF34">
    <property type="entry name" value="NAD(P)H DEHYDROGENASE [QUINONE] 1 ISOFORM 1"/>
    <property type="match status" value="1"/>
</dbReference>
<name>A0A7X5AT62_9GAMM</name>